<keyword evidence="3" id="KW-1185">Reference proteome</keyword>
<evidence type="ECO:0000313" key="3">
    <source>
        <dbReference type="Proteomes" id="UP000251891"/>
    </source>
</evidence>
<sequence length="69" mass="8215">MTGNPMTRFEPPPWEERPWRGLDGPPCPTCGAQDTRWDCISPDYPGDWWECRNDHRFLLDHDGRTWREA</sequence>
<dbReference type="OrthoDB" id="3477476at2"/>
<organism evidence="2 3">
    <name type="scientific">Actinomadura craniellae</name>
    <dbReference type="NCBI Taxonomy" id="2231787"/>
    <lineage>
        <taxon>Bacteria</taxon>
        <taxon>Bacillati</taxon>
        <taxon>Actinomycetota</taxon>
        <taxon>Actinomycetes</taxon>
        <taxon>Streptosporangiales</taxon>
        <taxon>Thermomonosporaceae</taxon>
        <taxon>Actinomadura</taxon>
    </lineage>
</organism>
<dbReference type="EMBL" id="QLYX01000002">
    <property type="protein sequence ID" value="RAY16376.1"/>
    <property type="molecule type" value="Genomic_DNA"/>
</dbReference>
<evidence type="ECO:0000313" key="2">
    <source>
        <dbReference type="EMBL" id="RAY16376.1"/>
    </source>
</evidence>
<dbReference type="Proteomes" id="UP000251891">
    <property type="component" value="Unassembled WGS sequence"/>
</dbReference>
<proteinExistence type="predicted"/>
<protein>
    <submittedName>
        <fullName evidence="2">Uncharacterized protein</fullName>
    </submittedName>
</protein>
<reference evidence="2 3" key="1">
    <citation type="submission" date="2018-06" db="EMBL/GenBank/DDBJ databases">
        <title>Actinomadura craniellae sp. nov. isolated from marine sponge Craniella sp.</title>
        <authorList>
            <person name="Li L."/>
            <person name="Xu Q.H."/>
            <person name="Lin H.W."/>
            <person name="Lu Y.H."/>
        </authorList>
    </citation>
    <scope>NUCLEOTIDE SEQUENCE [LARGE SCALE GENOMIC DNA]</scope>
    <source>
        <strain evidence="2 3">LHW63021</strain>
    </source>
</reference>
<name>A0A365HBQ7_9ACTN</name>
<dbReference type="RefSeq" id="WP_111863715.1">
    <property type="nucleotide sequence ID" value="NZ_QLYX01000002.1"/>
</dbReference>
<dbReference type="AlphaFoldDB" id="A0A365HBQ7"/>
<feature type="region of interest" description="Disordered" evidence="1">
    <location>
        <begin position="1"/>
        <end position="25"/>
    </location>
</feature>
<comment type="caution">
    <text evidence="2">The sequence shown here is derived from an EMBL/GenBank/DDBJ whole genome shotgun (WGS) entry which is preliminary data.</text>
</comment>
<evidence type="ECO:0000256" key="1">
    <source>
        <dbReference type="SAM" id="MobiDB-lite"/>
    </source>
</evidence>
<gene>
    <name evidence="2" type="ORF">DPM19_05720</name>
</gene>
<accession>A0A365HBQ7</accession>